<organism evidence="2 3">
    <name type="scientific">Clunio marinus</name>
    <dbReference type="NCBI Taxonomy" id="568069"/>
    <lineage>
        <taxon>Eukaryota</taxon>
        <taxon>Metazoa</taxon>
        <taxon>Ecdysozoa</taxon>
        <taxon>Arthropoda</taxon>
        <taxon>Hexapoda</taxon>
        <taxon>Insecta</taxon>
        <taxon>Pterygota</taxon>
        <taxon>Neoptera</taxon>
        <taxon>Endopterygota</taxon>
        <taxon>Diptera</taxon>
        <taxon>Nematocera</taxon>
        <taxon>Chironomoidea</taxon>
        <taxon>Chironomidae</taxon>
        <taxon>Clunio</taxon>
    </lineage>
</organism>
<dbReference type="EMBL" id="CVRI01000014">
    <property type="protein sequence ID" value="CRK89671.1"/>
    <property type="molecule type" value="Genomic_DNA"/>
</dbReference>
<proteinExistence type="predicted"/>
<evidence type="ECO:0000313" key="3">
    <source>
        <dbReference type="Proteomes" id="UP000183832"/>
    </source>
</evidence>
<accession>A0A1J1HNP9</accession>
<reference evidence="2 3" key="1">
    <citation type="submission" date="2015-04" db="EMBL/GenBank/DDBJ databases">
        <authorList>
            <person name="Syromyatnikov M.Y."/>
            <person name="Popov V.N."/>
        </authorList>
    </citation>
    <scope>NUCLEOTIDE SEQUENCE [LARGE SCALE GENOMIC DNA]</scope>
</reference>
<keyword evidence="1" id="KW-0472">Membrane</keyword>
<sequence>MEPDVSLLMLTFMRSIMVLYYITVLAASILLIVGISKRDHTKMILFMILMAVGVIIEFLQITLGNWLTILLIVLLALIRLYFVICIYSLYDKIKKEKQGQVKV</sequence>
<keyword evidence="1" id="KW-1133">Transmembrane helix</keyword>
<feature type="transmembrane region" description="Helical" evidence="1">
    <location>
        <begin position="12"/>
        <end position="32"/>
    </location>
</feature>
<feature type="transmembrane region" description="Helical" evidence="1">
    <location>
        <begin position="69"/>
        <end position="90"/>
    </location>
</feature>
<keyword evidence="3" id="KW-1185">Reference proteome</keyword>
<dbReference type="AlphaFoldDB" id="A0A1J1HNP9"/>
<dbReference type="Proteomes" id="UP000183832">
    <property type="component" value="Unassembled WGS sequence"/>
</dbReference>
<evidence type="ECO:0000313" key="2">
    <source>
        <dbReference type="EMBL" id="CRK89671.1"/>
    </source>
</evidence>
<evidence type="ECO:0000256" key="1">
    <source>
        <dbReference type="SAM" id="Phobius"/>
    </source>
</evidence>
<keyword evidence="1" id="KW-0812">Transmembrane</keyword>
<gene>
    <name evidence="2" type="ORF">CLUMA_CG003563</name>
</gene>
<name>A0A1J1HNP9_9DIPT</name>
<feature type="transmembrane region" description="Helical" evidence="1">
    <location>
        <begin position="44"/>
        <end position="63"/>
    </location>
</feature>
<protein>
    <submittedName>
        <fullName evidence="2">CLUMA_CG003563, isoform A</fullName>
    </submittedName>
</protein>